<proteinExistence type="predicted"/>
<keyword evidence="1" id="KW-0808">Transferase</keyword>
<sequence length="230" mass="24457">MSTPTDHLVRPIVAGLSGTARTGRALVEAAAAVLPLAWVPTPFPRTAADVDLDFLNRALSRFPARLVDARPVGGTNGTTDRVRLELAWNRDDLDDLPRHVFIKSTPSSAKNRTMVAALALARNEALFYERARSALGPRIAPECFAAHAGLGARHLLVLEDIADRGGDPMALCDDIDAAYARAMMATLGELHAAFWESPRFRGTCGSSAANGNGPDSRCCCASSGRCGRSC</sequence>
<gene>
    <name evidence="1" type="ORF">C731_4303</name>
</gene>
<dbReference type="eggNOG" id="COG0510">
    <property type="taxonomic scope" value="Bacteria"/>
</dbReference>
<name>K5B7D0_MYCHD</name>
<protein>
    <submittedName>
        <fullName evidence="1">Ecdysteroid kinase family protein</fullName>
    </submittedName>
</protein>
<dbReference type="Pfam" id="PF02958">
    <property type="entry name" value="EcKL"/>
    <property type="match status" value="1"/>
</dbReference>
<dbReference type="GO" id="GO:0016301">
    <property type="term" value="F:kinase activity"/>
    <property type="evidence" value="ECO:0007669"/>
    <property type="project" value="UniProtKB-KW"/>
</dbReference>
<dbReference type="AlphaFoldDB" id="K5B7D0"/>
<evidence type="ECO:0000313" key="2">
    <source>
        <dbReference type="Proteomes" id="UP000006265"/>
    </source>
</evidence>
<dbReference type="PATRIC" id="fig|1122247.3.peg.4130"/>
<reference evidence="1 2" key="1">
    <citation type="journal article" date="2012" name="J. Bacteriol.">
        <title>Genome sequence of Mycobacterium hassiacum DSM 44199, a rare source of heat-stable mycobacterial proteins.</title>
        <authorList>
            <person name="Tiago I."/>
            <person name="Maranha A."/>
            <person name="Mendes V."/>
            <person name="Alarico S."/>
            <person name="Moynihan P.J."/>
            <person name="Clarke A.J."/>
            <person name="Macedo-Ribeiro S."/>
            <person name="Pereira P.J."/>
            <person name="Empadinhas N."/>
        </authorList>
    </citation>
    <scope>NUCLEOTIDE SEQUENCE [LARGE SCALE GENOMIC DNA]</scope>
    <source>
        <strain evidence="2">DSM 44199 / CIP 105218 / JCM 12690 / 3849</strain>
    </source>
</reference>
<dbReference type="SUPFAM" id="SSF56112">
    <property type="entry name" value="Protein kinase-like (PK-like)"/>
    <property type="match status" value="1"/>
</dbReference>
<keyword evidence="1" id="KW-0418">Kinase</keyword>
<organism evidence="1 2">
    <name type="scientific">Mycolicibacterium hassiacum (strain DSM 44199 / CIP 105218 / JCM 12690 / 3849)</name>
    <name type="common">Mycobacterium hassiacum</name>
    <dbReference type="NCBI Taxonomy" id="1122247"/>
    <lineage>
        <taxon>Bacteria</taxon>
        <taxon>Bacillati</taxon>
        <taxon>Actinomycetota</taxon>
        <taxon>Actinomycetes</taxon>
        <taxon>Mycobacteriales</taxon>
        <taxon>Mycobacteriaceae</taxon>
        <taxon>Mycolicibacterium</taxon>
    </lineage>
</organism>
<dbReference type="Proteomes" id="UP000006265">
    <property type="component" value="Unassembled WGS sequence"/>
</dbReference>
<accession>K5B7D0</accession>
<evidence type="ECO:0000313" key="1">
    <source>
        <dbReference type="EMBL" id="EKF21733.1"/>
    </source>
</evidence>
<dbReference type="InterPro" id="IPR004119">
    <property type="entry name" value="EcKL"/>
</dbReference>
<dbReference type="InterPro" id="IPR011009">
    <property type="entry name" value="Kinase-like_dom_sf"/>
</dbReference>
<dbReference type="STRING" id="1122247.GCA_000379865_03738"/>
<comment type="caution">
    <text evidence="1">The sequence shown here is derived from an EMBL/GenBank/DDBJ whole genome shotgun (WGS) entry which is preliminary data.</text>
</comment>
<dbReference type="RefSeq" id="WP_005631428.1">
    <property type="nucleotide sequence ID" value="NZ_AMRA01000116.1"/>
</dbReference>
<keyword evidence="2" id="KW-1185">Reference proteome</keyword>
<dbReference type="EMBL" id="AMRA01000116">
    <property type="protein sequence ID" value="EKF21733.1"/>
    <property type="molecule type" value="Genomic_DNA"/>
</dbReference>